<reference evidence="5" key="1">
    <citation type="submission" date="2024-03" db="EMBL/GenBank/DDBJ databases">
        <title>Chitinophaga horti sp. nov., isolated from garden soil.</title>
        <authorList>
            <person name="Lee D.S."/>
            <person name="Han D.M."/>
            <person name="Baek J.H."/>
            <person name="Choi D.G."/>
            <person name="Jeon J.H."/>
            <person name="Jeon C.O."/>
        </authorList>
    </citation>
    <scope>NUCLEOTIDE SEQUENCE [LARGE SCALE GENOMIC DNA]</scope>
    <source>
        <strain evidence="5">GPA1</strain>
    </source>
</reference>
<evidence type="ECO:0000259" key="2">
    <source>
        <dbReference type="Pfam" id="PF03435"/>
    </source>
</evidence>
<dbReference type="Gene3D" id="1.10.1870.10">
    <property type="entry name" value="Domain 3, Saccharopine reductase"/>
    <property type="match status" value="1"/>
</dbReference>
<name>A0ABZ2YPC7_9BACT</name>
<dbReference type="Pfam" id="PF16653">
    <property type="entry name" value="Sacchrp_dh_C"/>
    <property type="match status" value="1"/>
</dbReference>
<proteinExistence type="predicted"/>
<dbReference type="InterPro" id="IPR051168">
    <property type="entry name" value="AASS"/>
</dbReference>
<dbReference type="Proteomes" id="UP001485459">
    <property type="component" value="Chromosome"/>
</dbReference>
<feature type="domain" description="Saccharopine dehydrogenase-like C-terminal" evidence="3">
    <location>
        <begin position="126"/>
        <end position="431"/>
    </location>
</feature>
<dbReference type="InterPro" id="IPR032095">
    <property type="entry name" value="Sacchrp_dh-like_C"/>
</dbReference>
<dbReference type="PANTHER" id="PTHR11133">
    <property type="entry name" value="SACCHAROPINE DEHYDROGENASE"/>
    <property type="match status" value="1"/>
</dbReference>
<dbReference type="InterPro" id="IPR036291">
    <property type="entry name" value="NAD(P)-bd_dom_sf"/>
</dbReference>
<dbReference type="InterPro" id="IPR005097">
    <property type="entry name" value="Sacchrp_dh_NADP-bd"/>
</dbReference>
<dbReference type="Gene3D" id="3.30.360.10">
    <property type="entry name" value="Dihydrodipicolinate Reductase, domain 2"/>
    <property type="match status" value="1"/>
</dbReference>
<accession>A0ABZ2YPC7</accession>
<feature type="domain" description="Saccharopine dehydrogenase NADP binding" evidence="2">
    <location>
        <begin position="4"/>
        <end position="121"/>
    </location>
</feature>
<evidence type="ECO:0000259" key="3">
    <source>
        <dbReference type="Pfam" id="PF16653"/>
    </source>
</evidence>
<protein>
    <submittedName>
        <fullName evidence="4">Saccharopine dehydrogenase C-terminal domain-containing protein</fullName>
    </submittedName>
</protein>
<organism evidence="4 5">
    <name type="scientific">Chitinophaga pollutisoli</name>
    <dbReference type="NCBI Taxonomy" id="3133966"/>
    <lineage>
        <taxon>Bacteria</taxon>
        <taxon>Pseudomonadati</taxon>
        <taxon>Bacteroidota</taxon>
        <taxon>Chitinophagia</taxon>
        <taxon>Chitinophagales</taxon>
        <taxon>Chitinophagaceae</taxon>
        <taxon>Chitinophaga</taxon>
    </lineage>
</organism>
<dbReference type="SUPFAM" id="SSF55347">
    <property type="entry name" value="Glyceraldehyde-3-phosphate dehydrogenase-like, C-terminal domain"/>
    <property type="match status" value="1"/>
</dbReference>
<evidence type="ECO:0000313" key="4">
    <source>
        <dbReference type="EMBL" id="WZN41182.1"/>
    </source>
</evidence>
<evidence type="ECO:0000313" key="5">
    <source>
        <dbReference type="Proteomes" id="UP001485459"/>
    </source>
</evidence>
<evidence type="ECO:0000256" key="1">
    <source>
        <dbReference type="ARBA" id="ARBA00023002"/>
    </source>
</evidence>
<keyword evidence="5" id="KW-1185">Reference proteome</keyword>
<dbReference type="Gene3D" id="3.40.50.720">
    <property type="entry name" value="NAD(P)-binding Rossmann-like Domain"/>
    <property type="match status" value="1"/>
</dbReference>
<dbReference type="PANTHER" id="PTHR11133:SF22">
    <property type="entry name" value="ALPHA-AMINOADIPIC SEMIALDEHYDE SYNTHASE, MITOCHONDRIAL"/>
    <property type="match status" value="1"/>
</dbReference>
<sequence length="441" mass="49487">MKHVLLFGAGKSATVLIDYLLANAPRQKWHITVADNDLMLIKSKIGKSYYATAAAIDVKDPSVRQPLVKETDLVISLLPPALHITVARDCLQFGKNLLTASYVDPEIRQLEKEIEAAGLLFMYEMGLDPGIDHMSAMKLIQSIEKKGGQISCFRSYCGGLISPESNDNPWQYKISWNARNIVLAGSSGAIYREKGKVKEVPYEHLFDQSKTIQVPGLGKLAWYPNRDSLNYTDIYNLSNIPTFMRATLRYPDFCEGWNAIVKLGLTNDKEKQQTDKLTYAGWTTRHISADPNLSAEENVAQFLGVSSKSKLIRQLKFLGILNGDLINLGEQTDAGVLQHVLEARLRMEPSDKDMIVMLHEIEFERRNMSTKLSSYMIVQGEDNLRTAMAKTVGLPLGILAKLVLSGQVSLTGLQIPIMPEIYNPVLRELEEFDIRFEESFD</sequence>
<dbReference type="SUPFAM" id="SSF51735">
    <property type="entry name" value="NAD(P)-binding Rossmann-fold domains"/>
    <property type="match status" value="1"/>
</dbReference>
<dbReference type="Pfam" id="PF03435">
    <property type="entry name" value="Sacchrp_dh_NADP"/>
    <property type="match status" value="1"/>
</dbReference>
<dbReference type="EMBL" id="CP149822">
    <property type="protein sequence ID" value="WZN41182.1"/>
    <property type="molecule type" value="Genomic_DNA"/>
</dbReference>
<dbReference type="RefSeq" id="WP_341836041.1">
    <property type="nucleotide sequence ID" value="NZ_CP149822.1"/>
</dbReference>
<keyword evidence="1" id="KW-0560">Oxidoreductase</keyword>
<gene>
    <name evidence="4" type="ORF">WJU16_24775</name>
</gene>